<keyword evidence="11" id="KW-0449">Lipoprotein</keyword>
<comment type="similarity">
    <text evidence="12">Belongs to the OXA1/ALB3/YidC family. Type 2 subfamily.</text>
</comment>
<accession>A0A024QFC3</accession>
<dbReference type="GO" id="GO:0015031">
    <property type="term" value="P:protein transport"/>
    <property type="evidence" value="ECO:0007669"/>
    <property type="project" value="UniProtKB-KW"/>
</dbReference>
<dbReference type="InterPro" id="IPR028055">
    <property type="entry name" value="YidC/Oxa/ALB_C"/>
</dbReference>
<sequence>MQGQFILTFLKKYAIVGIILIFFLTGCQADSGLFHFDNPFSGLMKYVAVLFGGDYGLSIILITVLIRLLLMPLSLKQTKSGAKMKEKMNELKPDMDAITEKYKGKTDQESKTNMQQEMMQLYQEHQFNPLTSMGCLPMLIQFPVIIAFYYAIRNSPEIATHSFLWFNLGEVDLILPFIAAAIYFIQSRVSMIGMDEKQKKQMAIMGLLSPVMIGFISFNTPAALPLYWTVSGIFLVFQTLLAKKLYYPKNAVQQ</sequence>
<dbReference type="PRINTS" id="PR00701">
    <property type="entry name" value="60KDINNERMP"/>
</dbReference>
<feature type="transmembrane region" description="Helical" evidence="12">
    <location>
        <begin position="127"/>
        <end position="152"/>
    </location>
</feature>
<keyword evidence="6 12" id="KW-0653">Protein transport</keyword>
<dbReference type="STRING" id="1462526.BN990_03606"/>
<dbReference type="eggNOG" id="COG0706">
    <property type="taxonomic scope" value="Bacteria"/>
</dbReference>
<evidence type="ECO:0000313" key="15">
    <source>
        <dbReference type="Proteomes" id="UP000028875"/>
    </source>
</evidence>
<dbReference type="CDD" id="cd20070">
    <property type="entry name" value="5TM_YidC_Alb3"/>
    <property type="match status" value="1"/>
</dbReference>
<feature type="domain" description="Membrane insertase YidC/Oxa/ALB C-terminal" evidence="13">
    <location>
        <begin position="55"/>
        <end position="243"/>
    </location>
</feature>
<evidence type="ECO:0000256" key="1">
    <source>
        <dbReference type="ARBA" id="ARBA00004651"/>
    </source>
</evidence>
<reference evidence="14 15" key="1">
    <citation type="submission" date="2014-03" db="EMBL/GenBank/DDBJ databases">
        <authorList>
            <person name="Urmite Genomes U."/>
        </authorList>
    </citation>
    <scope>NUCLEOTIDE SEQUENCE [LARGE SCALE GENOMIC DNA]</scope>
    <source>
        <strain evidence="14 15">Vm-5</strain>
    </source>
</reference>
<dbReference type="OrthoDB" id="9780552at2"/>
<comment type="subcellular location">
    <subcellularLocation>
        <location evidence="1 12">Cell membrane</location>
        <topology evidence="1 12">Multi-pass membrane protein</topology>
    </subcellularLocation>
</comment>
<keyword evidence="9" id="KW-0564">Palmitate</keyword>
<dbReference type="PANTHER" id="PTHR12428:SF65">
    <property type="entry name" value="CYTOCHROME C OXIDASE ASSEMBLY PROTEIN COX18, MITOCHONDRIAL"/>
    <property type="match status" value="1"/>
</dbReference>
<dbReference type="RefSeq" id="WP_038245865.1">
    <property type="nucleotide sequence ID" value="NZ_BNER01000009.1"/>
</dbReference>
<feature type="transmembrane region" description="Helical" evidence="12">
    <location>
        <begin position="45"/>
        <end position="70"/>
    </location>
</feature>
<gene>
    <name evidence="14" type="primary">misCB</name>
    <name evidence="12" type="synonym">yidC</name>
    <name evidence="14" type="ORF">BN990_03606</name>
</gene>
<dbReference type="GO" id="GO:0051205">
    <property type="term" value="P:protein insertion into membrane"/>
    <property type="evidence" value="ECO:0007669"/>
    <property type="project" value="TreeGrafter"/>
</dbReference>
<keyword evidence="7 12" id="KW-1133">Transmembrane helix</keyword>
<proteinExistence type="inferred from homology"/>
<protein>
    <recommendedName>
        <fullName evidence="12">Membrane protein insertase YidC</fullName>
    </recommendedName>
    <alternativeName>
        <fullName evidence="12">Foldase YidC</fullName>
    </alternativeName>
    <alternativeName>
        <fullName evidence="12">Membrane integrase YidC</fullName>
    </alternativeName>
    <alternativeName>
        <fullName evidence="12">Membrane protein YidC</fullName>
    </alternativeName>
</protein>
<keyword evidence="8 12" id="KW-0472">Membrane</keyword>
<evidence type="ECO:0000313" key="14">
    <source>
        <dbReference type="EMBL" id="CDQ41248.1"/>
    </source>
</evidence>
<dbReference type="Pfam" id="PF02096">
    <property type="entry name" value="60KD_IMP"/>
    <property type="match status" value="1"/>
</dbReference>
<keyword evidence="15" id="KW-1185">Reference proteome</keyword>
<dbReference type="InterPro" id="IPR047196">
    <property type="entry name" value="YidC_ALB_C"/>
</dbReference>
<evidence type="ECO:0000256" key="3">
    <source>
        <dbReference type="ARBA" id="ARBA00022475"/>
    </source>
</evidence>
<keyword evidence="5 12" id="KW-0732">Signal</keyword>
<dbReference type="InterPro" id="IPR001708">
    <property type="entry name" value="YidC/ALB3/OXA1/COX18"/>
</dbReference>
<evidence type="ECO:0000256" key="2">
    <source>
        <dbReference type="ARBA" id="ARBA00022448"/>
    </source>
</evidence>
<dbReference type="EMBL" id="CCDP010000002">
    <property type="protein sequence ID" value="CDQ41248.1"/>
    <property type="molecule type" value="Genomic_DNA"/>
</dbReference>
<keyword evidence="3 12" id="KW-1003">Cell membrane</keyword>
<name>A0A024QFC3_9BACI</name>
<dbReference type="Proteomes" id="UP000028875">
    <property type="component" value="Unassembled WGS sequence"/>
</dbReference>
<evidence type="ECO:0000256" key="5">
    <source>
        <dbReference type="ARBA" id="ARBA00022729"/>
    </source>
</evidence>
<feature type="transmembrane region" description="Helical" evidence="12">
    <location>
        <begin position="201"/>
        <end position="218"/>
    </location>
</feature>
<evidence type="ECO:0000256" key="8">
    <source>
        <dbReference type="ARBA" id="ARBA00023136"/>
    </source>
</evidence>
<feature type="transmembrane region" description="Helical" evidence="12">
    <location>
        <begin position="164"/>
        <end position="185"/>
    </location>
</feature>
<evidence type="ECO:0000256" key="11">
    <source>
        <dbReference type="ARBA" id="ARBA00023288"/>
    </source>
</evidence>
<keyword evidence="10 12" id="KW-0143">Chaperone</keyword>
<keyword evidence="2 12" id="KW-0813">Transport</keyword>
<comment type="function">
    <text evidence="12">Required for the insertion and/or proper folding and/or complex formation of integral membrane proteins into the membrane. Involved in integration of membrane proteins that insert both dependently and independently of the Sec translocase complex, as well as at least some lipoproteins.</text>
</comment>
<reference evidence="15" key="2">
    <citation type="submission" date="2014-05" db="EMBL/GenBank/DDBJ databases">
        <title>Draft genome sequence of Virgibacillus massiliensis Vm-5.</title>
        <authorList>
            <person name="Khelaifia S."/>
            <person name="Croce O."/>
            <person name="Lagier J.C."/>
            <person name="Raoult D."/>
        </authorList>
    </citation>
    <scope>NUCLEOTIDE SEQUENCE [LARGE SCALE GENOMIC DNA]</scope>
    <source>
        <strain evidence="15">Vm-5</strain>
    </source>
</reference>
<dbReference type="PANTHER" id="PTHR12428">
    <property type="entry name" value="OXA1"/>
    <property type="match status" value="1"/>
</dbReference>
<evidence type="ECO:0000256" key="6">
    <source>
        <dbReference type="ARBA" id="ARBA00022927"/>
    </source>
</evidence>
<dbReference type="NCBIfam" id="TIGR03592">
    <property type="entry name" value="yidC_oxa1_cterm"/>
    <property type="match status" value="1"/>
</dbReference>
<dbReference type="HAMAP" id="MF_01811">
    <property type="entry name" value="YidC_type2"/>
    <property type="match status" value="1"/>
</dbReference>
<evidence type="ECO:0000256" key="12">
    <source>
        <dbReference type="HAMAP-Rule" id="MF_01811"/>
    </source>
</evidence>
<dbReference type="InterPro" id="IPR023060">
    <property type="entry name" value="YidC/YidC1/YidC2_Firmicutes"/>
</dbReference>
<organism evidence="14 15">
    <name type="scientific">Virgibacillus massiliensis</name>
    <dbReference type="NCBI Taxonomy" id="1462526"/>
    <lineage>
        <taxon>Bacteria</taxon>
        <taxon>Bacillati</taxon>
        <taxon>Bacillota</taxon>
        <taxon>Bacilli</taxon>
        <taxon>Bacillales</taxon>
        <taxon>Bacillaceae</taxon>
        <taxon>Virgibacillus</taxon>
    </lineage>
</organism>
<dbReference type="GO" id="GO:0032977">
    <property type="term" value="F:membrane insertase activity"/>
    <property type="evidence" value="ECO:0007669"/>
    <property type="project" value="InterPro"/>
</dbReference>
<keyword evidence="4 12" id="KW-0812">Transmembrane</keyword>
<evidence type="ECO:0000256" key="9">
    <source>
        <dbReference type="ARBA" id="ARBA00023139"/>
    </source>
</evidence>
<comment type="caution">
    <text evidence="14">The sequence shown here is derived from an EMBL/GenBank/DDBJ whole genome shotgun (WGS) entry which is preliminary data.</text>
</comment>
<evidence type="ECO:0000256" key="7">
    <source>
        <dbReference type="ARBA" id="ARBA00022989"/>
    </source>
</evidence>
<evidence type="ECO:0000259" key="13">
    <source>
        <dbReference type="Pfam" id="PF02096"/>
    </source>
</evidence>
<evidence type="ECO:0000256" key="4">
    <source>
        <dbReference type="ARBA" id="ARBA00022692"/>
    </source>
</evidence>
<evidence type="ECO:0000256" key="10">
    <source>
        <dbReference type="ARBA" id="ARBA00023186"/>
    </source>
</evidence>
<dbReference type="GO" id="GO:0005886">
    <property type="term" value="C:plasma membrane"/>
    <property type="evidence" value="ECO:0007669"/>
    <property type="project" value="UniProtKB-SubCell"/>
</dbReference>
<dbReference type="AlphaFoldDB" id="A0A024QFC3"/>